<evidence type="ECO:0000313" key="1">
    <source>
        <dbReference type="EMBL" id="KAL3580153.1"/>
    </source>
</evidence>
<dbReference type="Proteomes" id="UP000309997">
    <property type="component" value="Unassembled WGS sequence"/>
</dbReference>
<gene>
    <name evidence="1" type="ORF">D5086_017988</name>
</gene>
<keyword evidence="2" id="KW-1185">Reference proteome</keyword>
<proteinExistence type="predicted"/>
<organism evidence="1 2">
    <name type="scientific">Populus alba</name>
    <name type="common">White poplar</name>
    <dbReference type="NCBI Taxonomy" id="43335"/>
    <lineage>
        <taxon>Eukaryota</taxon>
        <taxon>Viridiplantae</taxon>
        <taxon>Streptophyta</taxon>
        <taxon>Embryophyta</taxon>
        <taxon>Tracheophyta</taxon>
        <taxon>Spermatophyta</taxon>
        <taxon>Magnoliopsida</taxon>
        <taxon>eudicotyledons</taxon>
        <taxon>Gunneridae</taxon>
        <taxon>Pentapetalae</taxon>
        <taxon>rosids</taxon>
        <taxon>fabids</taxon>
        <taxon>Malpighiales</taxon>
        <taxon>Salicaceae</taxon>
        <taxon>Saliceae</taxon>
        <taxon>Populus</taxon>
    </lineage>
</organism>
<comment type="caution">
    <text evidence="1">The sequence shown here is derived from an EMBL/GenBank/DDBJ whole genome shotgun (WGS) entry which is preliminary data.</text>
</comment>
<sequence length="678" mass="77208">MNGNRQMEVHYINTGFPYTTTESFMDFFEGLTHAPVNYAHTGPMHDQDSAYWPMNMNAYKFGFSGPGSTSYYSPYEVNDNLPIMDVSRTAWEYPSVVNAEEPTTTDTQFEGDEDMGVHAIHEERSISNQPSANSPQAVLQDDVDPDNMTYEELLDLGDTVGTQSKGLSPELIRLLPTSKCKFGSFFSRKKSGERCVICQMKYKRGDKQIKLLCKHVYHSECIAKWLGINKVCPVCNNELLGEKQGAWYITAVIVCCRQVLPCHLLYCFMNADRTLLSHSCFMKLTNHYSSCLQFYLLPIQRYHLEHDLLAWASRPLEDWKTIQAKIDWKRIDSVFVEDRLYENLNAPKWFDFFAPEDSADDEAWFCRPDCNHPKTADDFFKTTPTSKLSSSGDKARSRTPLDDKNLRDAKLKRRGQSQSSFTSSDYKAKLNEDSENRNPNLSTPSNYQKSMKQMIKSSSEKNRPIDDVPQTREESRLKSTLSARNLFAGKDILGHITEFCNELKKLATRAREKESLNEKGSQVGEKKDGVVVNEGSREVLGELNVKEKERKPLLNNDREKPEGNEKGSAKQGRKKRVDDTENIPVPLNLANVKNKGEERLLQIRTNPPSPQCFSANRAPAKTTPSKASRSRLTERGILQELKKDKETTEDRSPFISDGKESKALDVFWFLKPCTTLSS</sequence>
<dbReference type="EMBL" id="RCHU02000009">
    <property type="protein sequence ID" value="KAL3580153.1"/>
    <property type="molecule type" value="Genomic_DNA"/>
</dbReference>
<reference evidence="1 2" key="1">
    <citation type="journal article" date="2024" name="Plant Biotechnol. J.">
        <title>Genome and CRISPR/Cas9 system of a widespread forest tree (Populus alba) in the world.</title>
        <authorList>
            <person name="Liu Y.J."/>
            <person name="Jiang P.F."/>
            <person name="Han X.M."/>
            <person name="Li X.Y."/>
            <person name="Wang H.M."/>
            <person name="Wang Y.J."/>
            <person name="Wang X.X."/>
            <person name="Zeng Q.Y."/>
        </authorList>
    </citation>
    <scope>NUCLEOTIDE SEQUENCE [LARGE SCALE GENOMIC DNA]</scope>
    <source>
        <strain evidence="2">cv. PAL-ZL1</strain>
    </source>
</reference>
<evidence type="ECO:0000313" key="2">
    <source>
        <dbReference type="Proteomes" id="UP000309997"/>
    </source>
</evidence>
<accession>A0ACC4BNI4</accession>
<protein>
    <submittedName>
        <fullName evidence="1">Uncharacterized protein</fullName>
    </submittedName>
</protein>
<name>A0ACC4BNI4_POPAL</name>